<evidence type="ECO:0000256" key="1">
    <source>
        <dbReference type="SAM" id="MobiDB-lite"/>
    </source>
</evidence>
<feature type="region of interest" description="Disordered" evidence="1">
    <location>
        <begin position="126"/>
        <end position="192"/>
    </location>
</feature>
<dbReference type="AlphaFoldDB" id="A0AAF3JBM9"/>
<feature type="compositionally biased region" description="Basic and acidic residues" evidence="1">
    <location>
        <begin position="367"/>
        <end position="387"/>
    </location>
</feature>
<dbReference type="WBParaSite" id="MBELARI_LOCUS8620">
    <property type="protein sequence ID" value="MBELARI_LOCUS8620"/>
    <property type="gene ID" value="MBELARI_LOCUS8620"/>
</dbReference>
<feature type="region of interest" description="Disordered" evidence="1">
    <location>
        <begin position="252"/>
        <end position="344"/>
    </location>
</feature>
<feature type="region of interest" description="Disordered" evidence="1">
    <location>
        <begin position="645"/>
        <end position="666"/>
    </location>
</feature>
<feature type="compositionally biased region" description="Polar residues" evidence="1">
    <location>
        <begin position="551"/>
        <end position="561"/>
    </location>
</feature>
<proteinExistence type="predicted"/>
<feature type="compositionally biased region" description="Pro residues" evidence="1">
    <location>
        <begin position="303"/>
        <end position="315"/>
    </location>
</feature>
<evidence type="ECO:0000313" key="2">
    <source>
        <dbReference type="Proteomes" id="UP000887575"/>
    </source>
</evidence>
<feature type="compositionally biased region" description="Pro residues" evidence="1">
    <location>
        <begin position="145"/>
        <end position="155"/>
    </location>
</feature>
<dbReference type="Proteomes" id="UP000887575">
    <property type="component" value="Unassembled WGS sequence"/>
</dbReference>
<organism evidence="2 3">
    <name type="scientific">Mesorhabditis belari</name>
    <dbReference type="NCBI Taxonomy" id="2138241"/>
    <lineage>
        <taxon>Eukaryota</taxon>
        <taxon>Metazoa</taxon>
        <taxon>Ecdysozoa</taxon>
        <taxon>Nematoda</taxon>
        <taxon>Chromadorea</taxon>
        <taxon>Rhabditida</taxon>
        <taxon>Rhabditina</taxon>
        <taxon>Rhabditomorpha</taxon>
        <taxon>Rhabditoidea</taxon>
        <taxon>Rhabditidae</taxon>
        <taxon>Mesorhabditinae</taxon>
        <taxon>Mesorhabditis</taxon>
    </lineage>
</organism>
<reference evidence="3" key="1">
    <citation type="submission" date="2024-02" db="UniProtKB">
        <authorList>
            <consortium name="WormBaseParasite"/>
        </authorList>
    </citation>
    <scope>IDENTIFICATION</scope>
</reference>
<feature type="region of interest" description="Disordered" evidence="1">
    <location>
        <begin position="367"/>
        <end position="397"/>
    </location>
</feature>
<feature type="region of interest" description="Disordered" evidence="1">
    <location>
        <begin position="537"/>
        <end position="561"/>
    </location>
</feature>
<name>A0AAF3JBM9_9BILA</name>
<keyword evidence="2" id="KW-1185">Reference proteome</keyword>
<evidence type="ECO:0000313" key="3">
    <source>
        <dbReference type="WBParaSite" id="MBELARI_LOCUS8620"/>
    </source>
</evidence>
<accession>A0AAF3JBM9</accession>
<protein>
    <submittedName>
        <fullName evidence="3">Uncharacterized protein</fullName>
    </submittedName>
</protein>
<sequence length="701" mass="78593">MEKIRQKICCVDCQPSQDCFEHRRKNIDLRSQEHGRGAATTVKDWFSKAWSSVSKAAGKVWGGVKKGFSWVWTKVKDFWNWLSRKCGNAVPFFKTVLFTAIPEQELPPPAYPAGFRPVHFDSDERSMSEELSFKELPPVQQTNPRLPPIPPPRPITPSLKVTEAQDEEKEENEHESKKSLPSSPPPIPIETYNIENKTKTPAPNVPSKPPMHVEFHEETTKAYQGNDGAAARISYIQQPNIDLSQYTTRIGGIGPSRSEATNETTTNIRTTREGSIGPAIEGGFYSQRTYGDGVRGEGREASQPPPPPPPPPPMPKSGKIPVIPGRKTPVAEERKSATSPVGGNVKGAVPMLPVSVLEQMAASVETFGERTERGKSATVTERVREANSKTPVPFEGRKTPVSFERRVENQETKVKRESSMPPQVWRPVSAFEPERASYNHTSRAKSVGPTVVSRIENSTNDEPQFIFRAKAPASFNQENNFDLNGYLMGHSVYRPIPEAERMRNTINRRSMSVSRPVTPAGSTAPFETPYVNYANGYMSDDGGLRQRSSRSRTTGPQTRESTAFSDTFHLGGANVNSRIRGWPPPSNTTPMDISKDYWLNGDSTMSYYDRNGDLVTTKLKRISEKTTEDNWKWRDHNGRVVDEKSERSWRGDLDEMTNDGPGSGSHFTRTVEMLPGRDIRFQDVNRQYNNNFVVESICRNY</sequence>